<accession>A0A495VU67</accession>
<keyword evidence="3" id="KW-1185">Reference proteome</keyword>
<sequence length="176" mass="18168">MTTTTYETQTLIGSTTYRLRASADPDLHLEVAGTDTSGTLVAEGDIRLPANAGGSVGKLLSQVLDALGKLGAPPPGPGRRRPANANQPWTQSLDADLRATWLAASPGTPPTDLIRAIAKQLERSATSIRSRLARVGCDPDVAGRPLSPEAAQLLGVQGRSQGEVRGTPDPGKGGEG</sequence>
<organism evidence="2 3">
    <name type="scientific">Saccharothrix australiensis</name>
    <dbReference type="NCBI Taxonomy" id="2072"/>
    <lineage>
        <taxon>Bacteria</taxon>
        <taxon>Bacillati</taxon>
        <taxon>Actinomycetota</taxon>
        <taxon>Actinomycetes</taxon>
        <taxon>Pseudonocardiales</taxon>
        <taxon>Pseudonocardiaceae</taxon>
        <taxon>Saccharothrix</taxon>
    </lineage>
</organism>
<dbReference type="EMBL" id="RBXO01000001">
    <property type="protein sequence ID" value="RKT52941.1"/>
    <property type="molecule type" value="Genomic_DNA"/>
</dbReference>
<protein>
    <submittedName>
        <fullName evidence="2">Uncharacterized protein</fullName>
    </submittedName>
</protein>
<evidence type="ECO:0000313" key="3">
    <source>
        <dbReference type="Proteomes" id="UP000282084"/>
    </source>
</evidence>
<evidence type="ECO:0000313" key="2">
    <source>
        <dbReference type="EMBL" id="RKT52941.1"/>
    </source>
</evidence>
<name>A0A495VU67_9PSEU</name>
<dbReference type="OrthoDB" id="7596694at2"/>
<dbReference type="Proteomes" id="UP000282084">
    <property type="component" value="Unassembled WGS sequence"/>
</dbReference>
<feature type="region of interest" description="Disordered" evidence="1">
    <location>
        <begin position="154"/>
        <end position="176"/>
    </location>
</feature>
<dbReference type="RefSeq" id="WP_121002868.1">
    <property type="nucleotide sequence ID" value="NZ_RBXO01000001.1"/>
</dbReference>
<dbReference type="AlphaFoldDB" id="A0A495VU67"/>
<reference evidence="2 3" key="1">
    <citation type="submission" date="2018-10" db="EMBL/GenBank/DDBJ databases">
        <title>Sequencing the genomes of 1000 actinobacteria strains.</title>
        <authorList>
            <person name="Klenk H.-P."/>
        </authorList>
    </citation>
    <scope>NUCLEOTIDE SEQUENCE [LARGE SCALE GENOMIC DNA]</scope>
    <source>
        <strain evidence="2 3">DSM 43800</strain>
    </source>
</reference>
<comment type="caution">
    <text evidence="2">The sequence shown here is derived from an EMBL/GenBank/DDBJ whole genome shotgun (WGS) entry which is preliminary data.</text>
</comment>
<proteinExistence type="predicted"/>
<gene>
    <name evidence="2" type="ORF">C8E97_1482</name>
</gene>
<evidence type="ECO:0000256" key="1">
    <source>
        <dbReference type="SAM" id="MobiDB-lite"/>
    </source>
</evidence>